<evidence type="ECO:0008006" key="5">
    <source>
        <dbReference type="Google" id="ProtNLM"/>
    </source>
</evidence>
<dbReference type="EMBL" id="JAFEKC020000011">
    <property type="protein sequence ID" value="KAK0512135.1"/>
    <property type="molecule type" value="Genomic_DNA"/>
</dbReference>
<dbReference type="GO" id="GO:0005524">
    <property type="term" value="F:ATP binding"/>
    <property type="evidence" value="ECO:0007669"/>
    <property type="project" value="UniProtKB-KW"/>
</dbReference>
<gene>
    <name evidence="3" type="ORF">JMJ35_005263</name>
</gene>
<dbReference type="AlphaFoldDB" id="A0AA39R1N2"/>
<dbReference type="Gene3D" id="3.30.420.40">
    <property type="match status" value="1"/>
</dbReference>
<proteinExistence type="predicted"/>
<evidence type="ECO:0000256" key="1">
    <source>
        <dbReference type="ARBA" id="ARBA00022741"/>
    </source>
</evidence>
<dbReference type="Pfam" id="PF00012">
    <property type="entry name" value="HSP70"/>
    <property type="match status" value="1"/>
</dbReference>
<dbReference type="Proteomes" id="UP001166286">
    <property type="component" value="Unassembled WGS sequence"/>
</dbReference>
<comment type="caution">
    <text evidence="3">The sequence shown here is derived from an EMBL/GenBank/DDBJ whole genome shotgun (WGS) entry which is preliminary data.</text>
</comment>
<accession>A0AA39R1N2</accession>
<dbReference type="SUPFAM" id="SSF53067">
    <property type="entry name" value="Actin-like ATPase domain"/>
    <property type="match status" value="2"/>
</dbReference>
<dbReference type="InterPro" id="IPR013126">
    <property type="entry name" value="Hsp_70_fam"/>
</dbReference>
<dbReference type="PANTHER" id="PTHR14187:SF5">
    <property type="entry name" value="HEAT SHOCK 70 KDA PROTEIN 12A"/>
    <property type="match status" value="1"/>
</dbReference>
<dbReference type="CDD" id="cd10170">
    <property type="entry name" value="ASKHA_NBD_HSP70"/>
    <property type="match status" value="1"/>
</dbReference>
<protein>
    <recommendedName>
        <fullName evidence="5">Actin-like ATPase domain-containing protein</fullName>
    </recommendedName>
</protein>
<evidence type="ECO:0000313" key="3">
    <source>
        <dbReference type="EMBL" id="KAK0512135.1"/>
    </source>
</evidence>
<keyword evidence="2" id="KW-0067">ATP-binding</keyword>
<name>A0AA39R1N2_9LECA</name>
<keyword evidence="1" id="KW-0547">Nucleotide-binding</keyword>
<evidence type="ECO:0000313" key="4">
    <source>
        <dbReference type="Proteomes" id="UP001166286"/>
    </source>
</evidence>
<organism evidence="3 4">
    <name type="scientific">Cladonia borealis</name>
    <dbReference type="NCBI Taxonomy" id="184061"/>
    <lineage>
        <taxon>Eukaryota</taxon>
        <taxon>Fungi</taxon>
        <taxon>Dikarya</taxon>
        <taxon>Ascomycota</taxon>
        <taxon>Pezizomycotina</taxon>
        <taxon>Lecanoromycetes</taxon>
        <taxon>OSLEUM clade</taxon>
        <taxon>Lecanoromycetidae</taxon>
        <taxon>Lecanorales</taxon>
        <taxon>Lecanorineae</taxon>
        <taxon>Cladoniaceae</taxon>
        <taxon>Cladonia</taxon>
    </lineage>
</organism>
<dbReference type="PRINTS" id="PR00301">
    <property type="entry name" value="HEATSHOCK70"/>
</dbReference>
<evidence type="ECO:0000256" key="2">
    <source>
        <dbReference type="ARBA" id="ARBA00022840"/>
    </source>
</evidence>
<dbReference type="InterPro" id="IPR043129">
    <property type="entry name" value="ATPase_NBD"/>
</dbReference>
<keyword evidence="4" id="KW-1185">Reference proteome</keyword>
<dbReference type="GO" id="GO:0140662">
    <property type="term" value="F:ATP-dependent protein folding chaperone"/>
    <property type="evidence" value="ECO:0007669"/>
    <property type="project" value="InterPro"/>
</dbReference>
<reference evidence="3" key="1">
    <citation type="submission" date="2023-03" db="EMBL/GenBank/DDBJ databases">
        <title>Complete genome of Cladonia borealis.</title>
        <authorList>
            <person name="Park H."/>
        </authorList>
    </citation>
    <scope>NUCLEOTIDE SEQUENCE</scope>
    <source>
        <strain evidence="3">ANT050790</strain>
    </source>
</reference>
<sequence>MGFSKKSSGTTGKSEKSWYIKRLVARLRKKKDLDLDGFMVIGIDFGTTYSGAAWATIADFESEQVNLITTWPGHGREEGKAPTEVFYEHGNFMWGYTIPPDADPIRWFKLLLLREDDLASELKGSEFILRGRKMLRESGKTATDLIGDYLRALWKHILETIYKARGNSAIDAKAFHVVITVPAIWKDYARQGMVEAARKAGILTARPAGPTTLAFAPEPEAAALATLCEGGRDFDTGDVFVVCDAGGGTVDLISYKVGDVDPIALHEAVIGTGGLCGGIFIDEAFESMCKNRLGRKWNKLSQTGIRDIMKSEWEYAIKPQFRLDNANKEYIVAIPAEALEGSDLNDESRKPYIKSGRIHFASTDIQKPFAKSFSEIEILVDEQIRKIKEKRLSATGIILVGGLGSSPYLYEYLKKSYGGKKIDILQSTGIKPRTAICRGAVFKGFLEAPTLLGNSSERILNMASPVSVISTIARASLGVMFSTPFEERKHLETDKIWEEDEGRYFATNQIVWYLRKGDNVSKLKPNQRSWYQTFSSEENFKREFTESIYQCEDDIPPTRITTSVKKLCVFKYTLDVAYSSLKDYINMKGKKIKRLDYVLEMIPSGASNEFRILYKGEQVGSHNVTTEFQ</sequence>
<dbReference type="PANTHER" id="PTHR14187">
    <property type="entry name" value="ALPHA KINASE/ELONGATION FACTOR 2 KINASE"/>
    <property type="match status" value="1"/>
</dbReference>